<gene>
    <name evidence="1" type="ORF">GCM10022278_32050</name>
</gene>
<name>A0ABP7PXK8_9GAMM</name>
<proteinExistence type="predicted"/>
<evidence type="ECO:0000313" key="2">
    <source>
        <dbReference type="Proteomes" id="UP001501337"/>
    </source>
</evidence>
<dbReference type="Proteomes" id="UP001501337">
    <property type="component" value="Unassembled WGS sequence"/>
</dbReference>
<keyword evidence="2" id="KW-1185">Reference proteome</keyword>
<dbReference type="EMBL" id="BAABBO010000014">
    <property type="protein sequence ID" value="GAA3972275.1"/>
    <property type="molecule type" value="Genomic_DNA"/>
</dbReference>
<accession>A0ABP7PXK8</accession>
<reference evidence="2" key="1">
    <citation type="journal article" date="2019" name="Int. J. Syst. Evol. Microbiol.">
        <title>The Global Catalogue of Microorganisms (GCM) 10K type strain sequencing project: providing services to taxonomists for standard genome sequencing and annotation.</title>
        <authorList>
            <consortium name="The Broad Institute Genomics Platform"/>
            <consortium name="The Broad Institute Genome Sequencing Center for Infectious Disease"/>
            <person name="Wu L."/>
            <person name="Ma J."/>
        </authorList>
    </citation>
    <scope>NUCLEOTIDE SEQUENCE [LARGE SCALE GENOMIC DNA]</scope>
    <source>
        <strain evidence="2">JCM 17555</strain>
    </source>
</reference>
<sequence>MEKRDEERQTGSFRRVIKRLLLGKGKLKDFSACAVTATTQAIGQRAAGEANPLDRWDGD</sequence>
<protein>
    <submittedName>
        <fullName evidence="1">Uncharacterized protein</fullName>
    </submittedName>
</protein>
<dbReference type="RefSeq" id="WP_344808209.1">
    <property type="nucleotide sequence ID" value="NZ_BAABBO010000014.1"/>
</dbReference>
<evidence type="ECO:0000313" key="1">
    <source>
        <dbReference type="EMBL" id="GAA3972275.1"/>
    </source>
</evidence>
<comment type="caution">
    <text evidence="1">The sequence shown here is derived from an EMBL/GenBank/DDBJ whole genome shotgun (WGS) entry which is preliminary data.</text>
</comment>
<organism evidence="1 2">
    <name type="scientific">Allohahella marinimesophila</name>
    <dbReference type="NCBI Taxonomy" id="1054972"/>
    <lineage>
        <taxon>Bacteria</taxon>
        <taxon>Pseudomonadati</taxon>
        <taxon>Pseudomonadota</taxon>
        <taxon>Gammaproteobacteria</taxon>
        <taxon>Oceanospirillales</taxon>
        <taxon>Hahellaceae</taxon>
        <taxon>Allohahella</taxon>
    </lineage>
</organism>